<accession>A0A225VG08</accession>
<dbReference type="AlphaFoldDB" id="A0A225VG08"/>
<dbReference type="GO" id="GO:0006508">
    <property type="term" value="P:proteolysis"/>
    <property type="evidence" value="ECO:0007669"/>
    <property type="project" value="UniProtKB-KW"/>
</dbReference>
<dbReference type="GO" id="GO:0008233">
    <property type="term" value="F:peptidase activity"/>
    <property type="evidence" value="ECO:0007669"/>
    <property type="project" value="UniProtKB-KW"/>
</dbReference>
<protein>
    <submittedName>
        <fullName evidence="1">Aspartic protease</fullName>
    </submittedName>
</protein>
<gene>
    <name evidence="1" type="ORF">PHMEG_00024831</name>
</gene>
<organism evidence="1 2">
    <name type="scientific">Phytophthora megakarya</name>
    <dbReference type="NCBI Taxonomy" id="4795"/>
    <lineage>
        <taxon>Eukaryota</taxon>
        <taxon>Sar</taxon>
        <taxon>Stramenopiles</taxon>
        <taxon>Oomycota</taxon>
        <taxon>Peronosporomycetes</taxon>
        <taxon>Peronosporales</taxon>
        <taxon>Peronosporaceae</taxon>
        <taxon>Phytophthora</taxon>
    </lineage>
</organism>
<dbReference type="Proteomes" id="UP000198211">
    <property type="component" value="Unassembled WGS sequence"/>
</dbReference>
<keyword evidence="2" id="KW-1185">Reference proteome</keyword>
<dbReference type="EMBL" id="NBNE01005521">
    <property type="protein sequence ID" value="OWZ03440.1"/>
    <property type="molecule type" value="Genomic_DNA"/>
</dbReference>
<comment type="caution">
    <text evidence="1">The sequence shown here is derived from an EMBL/GenBank/DDBJ whole genome shotgun (WGS) entry which is preliminary data.</text>
</comment>
<evidence type="ECO:0000313" key="1">
    <source>
        <dbReference type="EMBL" id="OWZ03440.1"/>
    </source>
</evidence>
<keyword evidence="1" id="KW-0645">Protease</keyword>
<proteinExistence type="predicted"/>
<dbReference type="OrthoDB" id="128412at2759"/>
<evidence type="ECO:0000313" key="2">
    <source>
        <dbReference type="Proteomes" id="UP000198211"/>
    </source>
</evidence>
<name>A0A225VG08_9STRA</name>
<reference evidence="2" key="1">
    <citation type="submission" date="2017-03" db="EMBL/GenBank/DDBJ databases">
        <title>Phytopthora megakarya and P. palmivora, two closely related causual agents of cacao black pod achieved similar genome size and gene model numbers by different mechanisms.</title>
        <authorList>
            <person name="Ali S."/>
            <person name="Shao J."/>
            <person name="Larry D.J."/>
            <person name="Kronmiller B."/>
            <person name="Shen D."/>
            <person name="Strem M.D."/>
            <person name="Melnick R.L."/>
            <person name="Guiltinan M.J."/>
            <person name="Tyler B.M."/>
            <person name="Meinhardt L.W."/>
            <person name="Bailey B.A."/>
        </authorList>
    </citation>
    <scope>NUCLEOTIDE SEQUENCE [LARGE SCALE GENOMIC DNA]</scope>
    <source>
        <strain evidence="2">zdho120</strain>
    </source>
</reference>
<keyword evidence="1" id="KW-0378">Hydrolase</keyword>
<sequence>MSKYPRVWTYQSRLQKICISCPESTESCVFSTDIRIPNEKSFGLDEVIVTIKVVNVSKHSVWIDMRILLARIAQYGSFPQAGRFVRHGTRAYREWQTRILEHAQSEQDRLRAERREQAL</sequence>